<evidence type="ECO:0000256" key="4">
    <source>
        <dbReference type="ARBA" id="ARBA00022827"/>
    </source>
</evidence>
<dbReference type="GO" id="GO:0050660">
    <property type="term" value="F:flavin adenine dinucleotide binding"/>
    <property type="evidence" value="ECO:0007669"/>
    <property type="project" value="InterPro"/>
</dbReference>
<dbReference type="EMBL" id="KZ825466">
    <property type="protein sequence ID" value="PYI36119.1"/>
    <property type="molecule type" value="Genomic_DNA"/>
</dbReference>
<comment type="similarity">
    <text evidence="2">Belongs to the FAD-binding monooxygenase family.</text>
</comment>
<organism evidence="6 7">
    <name type="scientific">Aspergillus indologenus CBS 114.80</name>
    <dbReference type="NCBI Taxonomy" id="1450541"/>
    <lineage>
        <taxon>Eukaryota</taxon>
        <taxon>Fungi</taxon>
        <taxon>Dikarya</taxon>
        <taxon>Ascomycota</taxon>
        <taxon>Pezizomycotina</taxon>
        <taxon>Eurotiomycetes</taxon>
        <taxon>Eurotiomycetidae</taxon>
        <taxon>Eurotiales</taxon>
        <taxon>Aspergillaceae</taxon>
        <taxon>Aspergillus</taxon>
        <taxon>Aspergillus subgen. Circumdati</taxon>
    </lineage>
</organism>
<dbReference type="Pfam" id="PF00743">
    <property type="entry name" value="FMO-like"/>
    <property type="match status" value="1"/>
</dbReference>
<evidence type="ECO:0000256" key="5">
    <source>
        <dbReference type="ARBA" id="ARBA00023002"/>
    </source>
</evidence>
<dbReference type="PROSITE" id="PS51257">
    <property type="entry name" value="PROKAR_LIPOPROTEIN"/>
    <property type="match status" value="1"/>
</dbReference>
<dbReference type="InterPro" id="IPR036188">
    <property type="entry name" value="FAD/NAD-bd_sf"/>
</dbReference>
<evidence type="ECO:0000256" key="3">
    <source>
        <dbReference type="ARBA" id="ARBA00022630"/>
    </source>
</evidence>
<dbReference type="InterPro" id="IPR051209">
    <property type="entry name" value="FAD-bind_Monooxygenase_sf"/>
</dbReference>
<evidence type="ECO:0000256" key="1">
    <source>
        <dbReference type="ARBA" id="ARBA00001974"/>
    </source>
</evidence>
<keyword evidence="3" id="KW-0285">Flavoprotein</keyword>
<keyword evidence="7" id="KW-1185">Reference proteome</keyword>
<dbReference type="Proteomes" id="UP000248817">
    <property type="component" value="Unassembled WGS sequence"/>
</dbReference>
<dbReference type="PRINTS" id="PR00368">
    <property type="entry name" value="FADPNR"/>
</dbReference>
<gene>
    <name evidence="6" type="ORF">BP00DRAFT_474746</name>
</gene>
<comment type="cofactor">
    <cofactor evidence="1">
        <name>FAD</name>
        <dbReference type="ChEBI" id="CHEBI:57692"/>
    </cofactor>
</comment>
<dbReference type="PANTHER" id="PTHR42877">
    <property type="entry name" value="L-ORNITHINE N(5)-MONOOXYGENASE-RELATED"/>
    <property type="match status" value="1"/>
</dbReference>
<reference evidence="6 7" key="1">
    <citation type="submission" date="2018-02" db="EMBL/GenBank/DDBJ databases">
        <title>The genomes of Aspergillus section Nigri reveals drivers in fungal speciation.</title>
        <authorList>
            <consortium name="DOE Joint Genome Institute"/>
            <person name="Vesth T.C."/>
            <person name="Nybo J."/>
            <person name="Theobald S."/>
            <person name="Brandl J."/>
            <person name="Frisvad J.C."/>
            <person name="Nielsen K.F."/>
            <person name="Lyhne E.K."/>
            <person name="Kogle M.E."/>
            <person name="Kuo A."/>
            <person name="Riley R."/>
            <person name="Clum A."/>
            <person name="Nolan M."/>
            <person name="Lipzen A."/>
            <person name="Salamov A."/>
            <person name="Henrissat B."/>
            <person name="Wiebenga A."/>
            <person name="De vries R.P."/>
            <person name="Grigoriev I.V."/>
            <person name="Mortensen U.H."/>
            <person name="Andersen M.R."/>
            <person name="Baker S.E."/>
        </authorList>
    </citation>
    <scope>NUCLEOTIDE SEQUENCE [LARGE SCALE GENOMIC DNA]</scope>
    <source>
        <strain evidence="6 7">CBS 114.80</strain>
    </source>
</reference>
<evidence type="ECO:0000313" key="6">
    <source>
        <dbReference type="EMBL" id="PYI36119.1"/>
    </source>
</evidence>
<protein>
    <submittedName>
        <fullName evidence="6">FAD/NAD(P)-binding domain-containing protein</fullName>
    </submittedName>
</protein>
<keyword evidence="4" id="KW-0274">FAD</keyword>
<dbReference type="GO" id="GO:0004499">
    <property type="term" value="F:N,N-dimethylaniline monooxygenase activity"/>
    <property type="evidence" value="ECO:0007669"/>
    <property type="project" value="InterPro"/>
</dbReference>
<dbReference type="AlphaFoldDB" id="A0A2V5IHD3"/>
<evidence type="ECO:0000256" key="2">
    <source>
        <dbReference type="ARBA" id="ARBA00010139"/>
    </source>
</evidence>
<dbReference type="InterPro" id="IPR020946">
    <property type="entry name" value="Flavin_mOase-like"/>
</dbReference>
<accession>A0A2V5IHD3</accession>
<dbReference type="Gene3D" id="3.50.50.60">
    <property type="entry name" value="FAD/NAD(P)-binding domain"/>
    <property type="match status" value="2"/>
</dbReference>
<proteinExistence type="inferred from homology"/>
<sequence length="502" mass="57217">MSIPSKPPTTVIIIGAGISGLVTACQLKRTYNLDNYCIYDRQPGIGGTWWVNRYSNADPGCAVDVPGFCYTFSFAPNPDFREWFPSQAEILNYLISVADRYDVTPHFTGNTDWVGAAWQGTTRTWVVTFRDLSTGQQFTQECRILISAVGALVDPLPLTARGIERFEGEILHTARWREDVDLRGKKVAVIGNGASAIQLVPAISEQASHITQFMRTPHHIVPSTNYSITEAWRAIFRYLPFLLCLLRWAMFVYMETGFSQFQRSKEGRVHRASAEKSSREYVHKTAPERYWDLLIPQYEFGCKRRLFDRSYSAALHRNNVRLTNDPIAEVKPRSIVTQSGEEIPADLILLATGFALTHYETHLRGRHGRTREEHWHQYGSKAAFKSIAMSGFPNFFYVLGPNSGGVHTSTTFQIESYVDMIIALIRPVLLNQAALVEVKVGSEREYTDELHAAIDRTVHDSSCSSFFIDKLTGKNWFLCPWNSLHLWRSTHWKISADWIYER</sequence>
<evidence type="ECO:0000313" key="7">
    <source>
        <dbReference type="Proteomes" id="UP000248817"/>
    </source>
</evidence>
<dbReference type="PANTHER" id="PTHR42877:SF5">
    <property type="entry name" value="L-ORNITHINE N(5)-MONOOXYGENASE-RELATED"/>
    <property type="match status" value="1"/>
</dbReference>
<name>A0A2V5IHD3_9EURO</name>
<dbReference type="GO" id="GO:0050661">
    <property type="term" value="F:NADP binding"/>
    <property type="evidence" value="ECO:0007669"/>
    <property type="project" value="InterPro"/>
</dbReference>
<keyword evidence="5" id="KW-0560">Oxidoreductase</keyword>
<dbReference type="SUPFAM" id="SSF51905">
    <property type="entry name" value="FAD/NAD(P)-binding domain"/>
    <property type="match status" value="2"/>
</dbReference>